<accession>A0A7W9LT10</accession>
<protein>
    <submittedName>
        <fullName evidence="1">Uncharacterized protein</fullName>
    </submittedName>
</protein>
<keyword evidence="2" id="KW-1185">Reference proteome</keyword>
<comment type="caution">
    <text evidence="1">The sequence shown here is derived from an EMBL/GenBank/DDBJ whole genome shotgun (WGS) entry which is preliminary data.</text>
</comment>
<gene>
    <name evidence="1" type="ORF">HDA41_003007</name>
</gene>
<evidence type="ECO:0000313" key="1">
    <source>
        <dbReference type="EMBL" id="MBB5795043.1"/>
    </source>
</evidence>
<evidence type="ECO:0000313" key="2">
    <source>
        <dbReference type="Proteomes" id="UP000590647"/>
    </source>
</evidence>
<dbReference type="EMBL" id="JACHNE010000001">
    <property type="protein sequence ID" value="MBB5795043.1"/>
    <property type="molecule type" value="Genomic_DNA"/>
</dbReference>
<proteinExistence type="predicted"/>
<dbReference type="Proteomes" id="UP000590647">
    <property type="component" value="Unassembled WGS sequence"/>
</dbReference>
<sequence>MKKVAHLALAALSTVSLVATVNRDATSPAC</sequence>
<organism evidence="1 2">
    <name type="scientific">Streptomyces caelestis</name>
    <dbReference type="NCBI Taxonomy" id="36816"/>
    <lineage>
        <taxon>Bacteria</taxon>
        <taxon>Bacillati</taxon>
        <taxon>Actinomycetota</taxon>
        <taxon>Actinomycetes</taxon>
        <taxon>Kitasatosporales</taxon>
        <taxon>Streptomycetaceae</taxon>
        <taxon>Streptomyces</taxon>
    </lineage>
</organism>
<name>A0A7W9LT10_9ACTN</name>
<dbReference type="AlphaFoldDB" id="A0A7W9LT10"/>
<reference evidence="1 2" key="1">
    <citation type="submission" date="2020-08" db="EMBL/GenBank/DDBJ databases">
        <title>Sequencing the genomes of 1000 actinobacteria strains.</title>
        <authorList>
            <person name="Klenk H.-P."/>
        </authorList>
    </citation>
    <scope>NUCLEOTIDE SEQUENCE [LARGE SCALE GENOMIC DNA]</scope>
    <source>
        <strain evidence="1 2">DSM 40084</strain>
    </source>
</reference>